<dbReference type="SUPFAM" id="SSF53850">
    <property type="entry name" value="Periplasmic binding protein-like II"/>
    <property type="match status" value="1"/>
</dbReference>
<dbReference type="OrthoDB" id="9796817at2"/>
<feature type="chain" id="PRO_5039319053" evidence="5">
    <location>
        <begin position="27"/>
        <end position="544"/>
    </location>
</feature>
<proteinExistence type="inferred from homology"/>
<dbReference type="PROSITE" id="PS51257">
    <property type="entry name" value="PROKAR_LIPOPROTEIN"/>
    <property type="match status" value="1"/>
</dbReference>
<evidence type="ECO:0000259" key="6">
    <source>
        <dbReference type="Pfam" id="PF00496"/>
    </source>
</evidence>
<dbReference type="Gene3D" id="3.10.105.10">
    <property type="entry name" value="Dipeptide-binding Protein, Domain 3"/>
    <property type="match status" value="1"/>
</dbReference>
<name>A0A4V2NUJ6_9BACI</name>
<protein>
    <submittedName>
        <fullName evidence="7">ABC transporter substrate-binding protein</fullName>
    </submittedName>
</protein>
<dbReference type="GO" id="GO:0043190">
    <property type="term" value="C:ATP-binding cassette (ABC) transporter complex"/>
    <property type="evidence" value="ECO:0007669"/>
    <property type="project" value="InterPro"/>
</dbReference>
<feature type="region of interest" description="Disordered" evidence="4">
    <location>
        <begin position="25"/>
        <end position="48"/>
    </location>
</feature>
<dbReference type="GO" id="GO:0042597">
    <property type="term" value="C:periplasmic space"/>
    <property type="evidence" value="ECO:0007669"/>
    <property type="project" value="UniProtKB-ARBA"/>
</dbReference>
<dbReference type="Proteomes" id="UP000293846">
    <property type="component" value="Unassembled WGS sequence"/>
</dbReference>
<evidence type="ECO:0000256" key="3">
    <source>
        <dbReference type="ARBA" id="ARBA00022729"/>
    </source>
</evidence>
<dbReference type="GO" id="GO:0015833">
    <property type="term" value="P:peptide transport"/>
    <property type="evidence" value="ECO:0007669"/>
    <property type="project" value="TreeGrafter"/>
</dbReference>
<reference evidence="7 8" key="1">
    <citation type="submission" date="2019-03" db="EMBL/GenBank/DDBJ databases">
        <authorList>
            <person name="Jensen L."/>
            <person name="Storgaard J."/>
            <person name="Sulaj E."/>
            <person name="Schramm A."/>
            <person name="Marshall I.P.G."/>
        </authorList>
    </citation>
    <scope>NUCLEOTIDE SEQUENCE [LARGE SCALE GENOMIC DNA]</scope>
    <source>
        <strain evidence="7 8">2017H2G3</strain>
    </source>
</reference>
<dbReference type="AlphaFoldDB" id="A0A4V2NUJ6"/>
<dbReference type="InterPro" id="IPR000914">
    <property type="entry name" value="SBP_5_dom"/>
</dbReference>
<gene>
    <name evidence="7" type="ORF">E0Y62_07720</name>
</gene>
<dbReference type="InterPro" id="IPR039424">
    <property type="entry name" value="SBP_5"/>
</dbReference>
<keyword evidence="8" id="KW-1185">Reference proteome</keyword>
<evidence type="ECO:0000256" key="2">
    <source>
        <dbReference type="ARBA" id="ARBA00022448"/>
    </source>
</evidence>
<dbReference type="RefSeq" id="WP_131236573.1">
    <property type="nucleotide sequence ID" value="NZ_SJTH01000007.1"/>
</dbReference>
<evidence type="ECO:0000313" key="8">
    <source>
        <dbReference type="Proteomes" id="UP000293846"/>
    </source>
</evidence>
<feature type="domain" description="Solute-binding protein family 5" evidence="6">
    <location>
        <begin position="83"/>
        <end position="435"/>
    </location>
</feature>
<feature type="signal peptide" evidence="5">
    <location>
        <begin position="1"/>
        <end position="26"/>
    </location>
</feature>
<accession>A0A4V2NUJ6</accession>
<keyword evidence="2" id="KW-0813">Transport</keyword>
<dbReference type="Gene3D" id="3.40.190.10">
    <property type="entry name" value="Periplasmic binding protein-like II"/>
    <property type="match status" value="1"/>
</dbReference>
<evidence type="ECO:0000256" key="1">
    <source>
        <dbReference type="ARBA" id="ARBA00005695"/>
    </source>
</evidence>
<dbReference type="CDD" id="cd08518">
    <property type="entry name" value="PBP2_NikA_DppA_OppA_like_19"/>
    <property type="match status" value="1"/>
</dbReference>
<dbReference type="PANTHER" id="PTHR30290">
    <property type="entry name" value="PERIPLASMIC BINDING COMPONENT OF ABC TRANSPORTER"/>
    <property type="match status" value="1"/>
</dbReference>
<dbReference type="EMBL" id="SJTH01000007">
    <property type="protein sequence ID" value="TCJ04688.1"/>
    <property type="molecule type" value="Genomic_DNA"/>
</dbReference>
<organism evidence="7 8">
    <name type="scientific">Cytobacillus praedii</name>
    <dbReference type="NCBI Taxonomy" id="1742358"/>
    <lineage>
        <taxon>Bacteria</taxon>
        <taxon>Bacillati</taxon>
        <taxon>Bacillota</taxon>
        <taxon>Bacilli</taxon>
        <taxon>Bacillales</taxon>
        <taxon>Bacillaceae</taxon>
        <taxon>Cytobacillus</taxon>
    </lineage>
</organism>
<evidence type="ECO:0000256" key="4">
    <source>
        <dbReference type="SAM" id="MobiDB-lite"/>
    </source>
</evidence>
<dbReference type="PANTHER" id="PTHR30290:SF9">
    <property type="entry name" value="OLIGOPEPTIDE-BINDING PROTEIN APPA"/>
    <property type="match status" value="1"/>
</dbReference>
<comment type="caution">
    <text evidence="7">The sequence shown here is derived from an EMBL/GenBank/DDBJ whole genome shotgun (WGS) entry which is preliminary data.</text>
</comment>
<dbReference type="PIRSF" id="PIRSF002741">
    <property type="entry name" value="MppA"/>
    <property type="match status" value="1"/>
</dbReference>
<evidence type="ECO:0000313" key="7">
    <source>
        <dbReference type="EMBL" id="TCJ04688.1"/>
    </source>
</evidence>
<comment type="similarity">
    <text evidence="1">Belongs to the bacterial solute-binding protein 5 family.</text>
</comment>
<dbReference type="InterPro" id="IPR030678">
    <property type="entry name" value="Peptide/Ni-bd"/>
</dbReference>
<evidence type="ECO:0000256" key="5">
    <source>
        <dbReference type="SAM" id="SignalP"/>
    </source>
</evidence>
<dbReference type="Pfam" id="PF00496">
    <property type="entry name" value="SBP_bac_5"/>
    <property type="match status" value="1"/>
</dbReference>
<dbReference type="GO" id="GO:1904680">
    <property type="term" value="F:peptide transmembrane transporter activity"/>
    <property type="evidence" value="ECO:0007669"/>
    <property type="project" value="TreeGrafter"/>
</dbReference>
<sequence length="544" mass="60278">MRKFPLKISLFILVLLLAACSNGETAGKEKNDNNDNNSTRSKDELVLSVSSEPESGFDPTIGWGHSASSIFQSILFKRGSDMEVKNDLATGYKLSADRLTWTVTIRNDVTFSDGSPLTADDVVYSYDTARTNPESNVDLTMVESIKRVDDYTIDFVLKTPQSTFIDKLMEIGIVPKKIHEADPKGYAQKPIGSGPYVLKQWDKGQQVVAERNEKYYGEKPAFKKLTLVYLEEDAIMTALKAGEIDMAKIPTSLSATKVDGMKVQEIMSVENQGIAFPIPEPHKVTKNGKEVPVGNAVTSDPAIRKAINIAVSREDMINGLLNGFGTPAYTGLEQMPWNNDALIIPDGDMEGAKNLLADAGWKDSNGDGVLEKNGVDAAFDIIYTTNSEQRQALAVYLSEALKELGLNITPVQKTWEEAELLMHSQPIVLSWGEHSPQLVNQLYHSKFQGIEYNNTGFYANKIVDTHIEDALMAATSEEANELWKQAIYDGKTGFGYQGDATWAWFMNTNHLYMMRDDLNISIPKPQPHGGAILDNITEWKLTNE</sequence>
<keyword evidence="3 5" id="KW-0732">Signal</keyword>